<evidence type="ECO:0000313" key="1">
    <source>
        <dbReference type="EMBL" id="AUD79315.1"/>
    </source>
</evidence>
<dbReference type="KEGG" id="kpd:CW740_08680"/>
<gene>
    <name evidence="1" type="ORF">CW740_08680</name>
</gene>
<protein>
    <submittedName>
        <fullName evidence="1">Uncharacterized protein</fullName>
    </submittedName>
</protein>
<reference evidence="1 2" key="1">
    <citation type="submission" date="2017-12" db="EMBL/GenBank/DDBJ databases">
        <title>Kangiella profundi FT102 completed genome.</title>
        <authorList>
            <person name="Xu J."/>
            <person name="Wang J."/>
            <person name="Lu Y."/>
        </authorList>
    </citation>
    <scope>NUCLEOTIDE SEQUENCE [LARGE SCALE GENOMIC DNA]</scope>
    <source>
        <strain evidence="1 2">FT102</strain>
    </source>
</reference>
<dbReference type="EMBL" id="CP025120">
    <property type="protein sequence ID" value="AUD79315.1"/>
    <property type="molecule type" value="Genomic_DNA"/>
</dbReference>
<dbReference type="Proteomes" id="UP000232693">
    <property type="component" value="Chromosome"/>
</dbReference>
<sequence>MKYFEKQLIMPKKLMLAVTILLVFLSALFGYSFYEQEFLGKPVPETGIAGHWALLICAVTAFVAWYVSKIAIITKVEEGTLYVSLGKFGKTRVELKDIESVEDKKGNPAAEFLGYGYRVKLKQLGYVGRGKEAIEIKIKGQKRSLVITTDNASSLKEALQSYVETTESL</sequence>
<evidence type="ECO:0000313" key="2">
    <source>
        <dbReference type="Proteomes" id="UP000232693"/>
    </source>
</evidence>
<proteinExistence type="predicted"/>
<dbReference type="RefSeq" id="WP_106647135.1">
    <property type="nucleotide sequence ID" value="NZ_BMGO01000001.1"/>
</dbReference>
<name>A0A2K9A649_9GAMM</name>
<organism evidence="1 2">
    <name type="scientific">Kangiella profundi</name>
    <dbReference type="NCBI Taxonomy" id="1561924"/>
    <lineage>
        <taxon>Bacteria</taxon>
        <taxon>Pseudomonadati</taxon>
        <taxon>Pseudomonadota</taxon>
        <taxon>Gammaproteobacteria</taxon>
        <taxon>Kangiellales</taxon>
        <taxon>Kangiellaceae</taxon>
        <taxon>Kangiella</taxon>
    </lineage>
</organism>
<dbReference type="OrthoDB" id="6194331at2"/>
<dbReference type="AlphaFoldDB" id="A0A2K9A649"/>
<keyword evidence="2" id="KW-1185">Reference proteome</keyword>
<accession>A0A2K9A649</accession>